<dbReference type="Proteomes" id="UP001562425">
    <property type="component" value="Unassembled WGS sequence"/>
</dbReference>
<protein>
    <submittedName>
        <fullName evidence="9">Uncharacterized protein</fullName>
    </submittedName>
</protein>
<keyword evidence="2" id="KW-1003">Cell membrane</keyword>
<keyword evidence="4 8" id="KW-1133">Transmembrane helix</keyword>
<keyword evidence="5 8" id="KW-0472">Membrane</keyword>
<reference evidence="9 10" key="1">
    <citation type="submission" date="2024-05" db="EMBL/GenBank/DDBJ databases">
        <title>Culex pipiens pipiens assembly and annotation.</title>
        <authorList>
            <person name="Alout H."/>
            <person name="Durand T."/>
        </authorList>
    </citation>
    <scope>NUCLEOTIDE SEQUENCE [LARGE SCALE GENOMIC DNA]</scope>
    <source>
        <strain evidence="9">HA-2024</strain>
        <tissue evidence="9">Whole body</tissue>
    </source>
</reference>
<dbReference type="EMBL" id="JBEHCU010011046">
    <property type="protein sequence ID" value="KAL1377327.1"/>
    <property type="molecule type" value="Genomic_DNA"/>
</dbReference>
<dbReference type="PANTHER" id="PTHR42643">
    <property type="entry name" value="IONOTROPIC RECEPTOR 20A-RELATED"/>
    <property type="match status" value="1"/>
</dbReference>
<evidence type="ECO:0000256" key="1">
    <source>
        <dbReference type="ARBA" id="ARBA00004651"/>
    </source>
</evidence>
<dbReference type="GO" id="GO:0005886">
    <property type="term" value="C:plasma membrane"/>
    <property type="evidence" value="ECO:0007669"/>
    <property type="project" value="UniProtKB-SubCell"/>
</dbReference>
<evidence type="ECO:0000256" key="4">
    <source>
        <dbReference type="ARBA" id="ARBA00022989"/>
    </source>
</evidence>
<feature type="transmembrane region" description="Helical" evidence="8">
    <location>
        <begin position="128"/>
        <end position="148"/>
    </location>
</feature>
<keyword evidence="3 8" id="KW-0812">Transmembrane</keyword>
<evidence type="ECO:0000313" key="10">
    <source>
        <dbReference type="Proteomes" id="UP001562425"/>
    </source>
</evidence>
<evidence type="ECO:0000256" key="2">
    <source>
        <dbReference type="ARBA" id="ARBA00022475"/>
    </source>
</evidence>
<evidence type="ECO:0000256" key="7">
    <source>
        <dbReference type="ARBA" id="ARBA00023180"/>
    </source>
</evidence>
<keyword evidence="10" id="KW-1185">Reference proteome</keyword>
<evidence type="ECO:0000256" key="8">
    <source>
        <dbReference type="SAM" id="Phobius"/>
    </source>
</evidence>
<accession>A0ABD1CMM9</accession>
<keyword evidence="6" id="KW-0675">Receptor</keyword>
<comment type="subcellular location">
    <subcellularLocation>
        <location evidence="1">Cell membrane</location>
        <topology evidence="1">Multi-pass membrane protein</topology>
    </subcellularLocation>
</comment>
<keyword evidence="7" id="KW-0325">Glycoprotein</keyword>
<gene>
    <name evidence="9" type="ORF">pipiens_016342</name>
</gene>
<dbReference type="PANTHER" id="PTHR42643:SF30">
    <property type="entry name" value="IONOTROPIC RECEPTOR 40A-RELATED"/>
    <property type="match status" value="1"/>
</dbReference>
<comment type="caution">
    <text evidence="9">The sequence shown here is derived from an EMBL/GenBank/DDBJ whole genome shotgun (WGS) entry which is preliminary data.</text>
</comment>
<dbReference type="AlphaFoldDB" id="A0ABD1CMM9"/>
<proteinExistence type="predicted"/>
<evidence type="ECO:0000256" key="3">
    <source>
        <dbReference type="ARBA" id="ARBA00022692"/>
    </source>
</evidence>
<evidence type="ECO:0000313" key="9">
    <source>
        <dbReference type="EMBL" id="KAL1377327.1"/>
    </source>
</evidence>
<dbReference type="InterPro" id="IPR052192">
    <property type="entry name" value="Insect_Ionotropic_Sensory_Rcpt"/>
</dbReference>
<evidence type="ECO:0000256" key="5">
    <source>
        <dbReference type="ARBA" id="ARBA00023136"/>
    </source>
</evidence>
<sequence>METFTDYEICELQEIELYPIRPLHMVLPKGSPLKEPFRVSIRLMMDTGLLHDYEQCELQEIETYPTRPLQIVIPKGSPLKEPFRVSIRLMMDTGLVQYYRRKFFMKRPPCSTDSFATVKVGFWDIASLYWLLVAGFAISSLVLAVEILEFRVRMHFLG</sequence>
<organism evidence="9 10">
    <name type="scientific">Culex pipiens pipiens</name>
    <name type="common">Northern house mosquito</name>
    <dbReference type="NCBI Taxonomy" id="38569"/>
    <lineage>
        <taxon>Eukaryota</taxon>
        <taxon>Metazoa</taxon>
        <taxon>Ecdysozoa</taxon>
        <taxon>Arthropoda</taxon>
        <taxon>Hexapoda</taxon>
        <taxon>Insecta</taxon>
        <taxon>Pterygota</taxon>
        <taxon>Neoptera</taxon>
        <taxon>Endopterygota</taxon>
        <taxon>Diptera</taxon>
        <taxon>Nematocera</taxon>
        <taxon>Culicoidea</taxon>
        <taxon>Culicidae</taxon>
        <taxon>Culicinae</taxon>
        <taxon>Culicini</taxon>
        <taxon>Culex</taxon>
        <taxon>Culex</taxon>
    </lineage>
</organism>
<evidence type="ECO:0000256" key="6">
    <source>
        <dbReference type="ARBA" id="ARBA00023170"/>
    </source>
</evidence>
<dbReference type="SUPFAM" id="SSF53850">
    <property type="entry name" value="Periplasmic binding protein-like II"/>
    <property type="match status" value="1"/>
</dbReference>
<name>A0ABD1CMM9_CULPP</name>